<name>A0A552UAA8_9SPHN</name>
<dbReference type="InterPro" id="IPR014710">
    <property type="entry name" value="RmlC-like_jellyroll"/>
</dbReference>
<evidence type="ECO:0000313" key="2">
    <source>
        <dbReference type="Proteomes" id="UP000317894"/>
    </source>
</evidence>
<dbReference type="CDD" id="cd00038">
    <property type="entry name" value="CAP_ED"/>
    <property type="match status" value="1"/>
</dbReference>
<sequence>MASLESFRAPTRPLTDQLRRVPLFAALPTDRRGCLELLREGALFEVPAGVEIVAPGDAAALLVVTEGALADDGGTRVWSAGSYLGVAEALGGLPFTDAVRTVAPTLLYRLDGALVAELMTRCPAIAASLRADFAPAARRADFTPTASI</sequence>
<gene>
    <name evidence="1" type="ORF">FMM06_16050</name>
</gene>
<keyword evidence="2" id="KW-1185">Reference proteome</keyword>
<comment type="caution">
    <text evidence="1">The sequence shown here is derived from an EMBL/GenBank/DDBJ whole genome shotgun (WGS) entry which is preliminary data.</text>
</comment>
<dbReference type="InterPro" id="IPR000595">
    <property type="entry name" value="cNMP-bd_dom"/>
</dbReference>
<accession>A0A552UAA8</accession>
<dbReference type="Gene3D" id="2.60.120.10">
    <property type="entry name" value="Jelly Rolls"/>
    <property type="match status" value="1"/>
</dbReference>
<reference evidence="1 2" key="1">
    <citation type="submission" date="2019-07" db="EMBL/GenBank/DDBJ databases">
        <title>Novel species isolated from glacier.</title>
        <authorList>
            <person name="Liu Q."/>
            <person name="Xin Y.-H."/>
        </authorList>
    </citation>
    <scope>NUCLEOTIDE SEQUENCE [LARGE SCALE GENOMIC DNA]</scope>
    <source>
        <strain evidence="1 2">LB1R16</strain>
    </source>
</reference>
<dbReference type="InterPro" id="IPR018490">
    <property type="entry name" value="cNMP-bd_dom_sf"/>
</dbReference>
<dbReference type="EMBL" id="VJWA01000002">
    <property type="protein sequence ID" value="TRW15152.1"/>
    <property type="molecule type" value="Genomic_DNA"/>
</dbReference>
<dbReference type="RefSeq" id="WP_144335321.1">
    <property type="nucleotide sequence ID" value="NZ_VJWA01000002.1"/>
</dbReference>
<protein>
    <submittedName>
        <fullName evidence="1">Cyclic nucleotide-binding domain-containing protein</fullName>
    </submittedName>
</protein>
<dbReference type="SUPFAM" id="SSF51206">
    <property type="entry name" value="cAMP-binding domain-like"/>
    <property type="match status" value="1"/>
</dbReference>
<dbReference type="AlphaFoldDB" id="A0A552UAA8"/>
<organism evidence="1 2">
    <name type="scientific">Glacieibacterium frigidum</name>
    <dbReference type="NCBI Taxonomy" id="2593303"/>
    <lineage>
        <taxon>Bacteria</taxon>
        <taxon>Pseudomonadati</taxon>
        <taxon>Pseudomonadota</taxon>
        <taxon>Alphaproteobacteria</taxon>
        <taxon>Sphingomonadales</taxon>
        <taxon>Sphingosinicellaceae</taxon>
        <taxon>Glacieibacterium</taxon>
    </lineage>
</organism>
<dbReference type="Proteomes" id="UP000317894">
    <property type="component" value="Unassembled WGS sequence"/>
</dbReference>
<proteinExistence type="predicted"/>
<evidence type="ECO:0000313" key="1">
    <source>
        <dbReference type="EMBL" id="TRW15152.1"/>
    </source>
</evidence>